<gene>
    <name evidence="4" type="ORF">FZO89_00665</name>
</gene>
<sequence>MQRSLTSTIAIGHPATAPLPIRPLVRRFPANQSLPASSDAGSRTSPQSRAREPRPAIAYAVPLPWRRTAMRILSAVFALSFLLALAPAHAQDSEAPLSYAGKTALVTGSTDGLGRELALALAADGAHVIVHGRNAQRGQDVVDEITRSEKGSARFVAADFSSLQAVREFADIIAKQHPRLDLLVNNAGIAIRQAPRRSANEDGHELQFVVNYLAGWILANRLLPNLQAAAPSRVVNVSSISAHAIDFDDVMLEKPDAHQRGYGQSKLAQVMMTMELAPAFAARGVTMISLHPATLMDTTMVRGIGVPARTTVAEGRDHVMGLVTAPSLRPGAFYVEGKPATPFDPQASDPEARARLVELSAELTGIAAP</sequence>
<protein>
    <submittedName>
        <fullName evidence="4">SDR family NAD(P)-dependent oxidoreductase</fullName>
    </submittedName>
</protein>
<evidence type="ECO:0000313" key="5">
    <source>
        <dbReference type="Proteomes" id="UP000324973"/>
    </source>
</evidence>
<dbReference type="EMBL" id="VTFT01000001">
    <property type="protein sequence ID" value="TYT24909.1"/>
    <property type="molecule type" value="Genomic_DNA"/>
</dbReference>
<name>A0A5D4XK52_9GAMM</name>
<reference evidence="4 5" key="1">
    <citation type="submission" date="2019-08" db="EMBL/GenBank/DDBJ databases">
        <title>Luteimonas viscosus sp. nov., isolated from soil of a sunflower field.</title>
        <authorList>
            <person name="Jianli Z."/>
            <person name="Ying Z."/>
        </authorList>
    </citation>
    <scope>NUCLEOTIDE SEQUENCE [LARGE SCALE GENOMIC DNA]</scope>
    <source>
        <strain evidence="4 5">XBU10</strain>
    </source>
</reference>
<dbReference type="SUPFAM" id="SSF51735">
    <property type="entry name" value="NAD(P)-binding Rossmann-fold domains"/>
    <property type="match status" value="1"/>
</dbReference>
<accession>A0A5D4XK52</accession>
<dbReference type="OrthoDB" id="109589at2"/>
<dbReference type="AlphaFoldDB" id="A0A5D4XK52"/>
<dbReference type="PANTHER" id="PTHR43157">
    <property type="entry name" value="PHOSPHATIDYLINOSITOL-GLYCAN BIOSYNTHESIS CLASS F PROTEIN-RELATED"/>
    <property type="match status" value="1"/>
</dbReference>
<keyword evidence="1" id="KW-0560">Oxidoreductase</keyword>
<dbReference type="InterPro" id="IPR036291">
    <property type="entry name" value="NAD(P)-bd_dom_sf"/>
</dbReference>
<dbReference type="Pfam" id="PF00106">
    <property type="entry name" value="adh_short"/>
    <property type="match status" value="1"/>
</dbReference>
<dbReference type="PRINTS" id="PR00080">
    <property type="entry name" value="SDRFAMILY"/>
</dbReference>
<evidence type="ECO:0000256" key="3">
    <source>
        <dbReference type="SAM" id="MobiDB-lite"/>
    </source>
</evidence>
<feature type="compositionally biased region" description="Polar residues" evidence="3">
    <location>
        <begin position="32"/>
        <end position="48"/>
    </location>
</feature>
<evidence type="ECO:0000256" key="2">
    <source>
        <dbReference type="RuleBase" id="RU000363"/>
    </source>
</evidence>
<evidence type="ECO:0000256" key="1">
    <source>
        <dbReference type="ARBA" id="ARBA00023002"/>
    </source>
</evidence>
<feature type="region of interest" description="Disordered" evidence="3">
    <location>
        <begin position="32"/>
        <end position="53"/>
    </location>
</feature>
<dbReference type="InterPro" id="IPR002347">
    <property type="entry name" value="SDR_fam"/>
</dbReference>
<comment type="caution">
    <text evidence="4">The sequence shown here is derived from an EMBL/GenBank/DDBJ whole genome shotgun (WGS) entry which is preliminary data.</text>
</comment>
<organism evidence="4 5">
    <name type="scientific">Luteimonas viscosa</name>
    <dbReference type="NCBI Taxonomy" id="1132694"/>
    <lineage>
        <taxon>Bacteria</taxon>
        <taxon>Pseudomonadati</taxon>
        <taxon>Pseudomonadota</taxon>
        <taxon>Gammaproteobacteria</taxon>
        <taxon>Lysobacterales</taxon>
        <taxon>Lysobacteraceae</taxon>
        <taxon>Luteimonas</taxon>
    </lineage>
</organism>
<dbReference type="PANTHER" id="PTHR43157:SF31">
    <property type="entry name" value="PHOSPHATIDYLINOSITOL-GLYCAN BIOSYNTHESIS CLASS F PROTEIN"/>
    <property type="match status" value="1"/>
</dbReference>
<dbReference type="PRINTS" id="PR00081">
    <property type="entry name" value="GDHRDH"/>
</dbReference>
<evidence type="ECO:0000313" key="4">
    <source>
        <dbReference type="EMBL" id="TYT24909.1"/>
    </source>
</evidence>
<comment type="similarity">
    <text evidence="2">Belongs to the short-chain dehydrogenases/reductases (SDR) family.</text>
</comment>
<dbReference type="Proteomes" id="UP000324973">
    <property type="component" value="Unassembled WGS sequence"/>
</dbReference>
<keyword evidence="5" id="KW-1185">Reference proteome</keyword>
<dbReference type="GO" id="GO:0016491">
    <property type="term" value="F:oxidoreductase activity"/>
    <property type="evidence" value="ECO:0007669"/>
    <property type="project" value="UniProtKB-KW"/>
</dbReference>
<proteinExistence type="inferred from homology"/>
<dbReference type="Gene3D" id="3.40.50.720">
    <property type="entry name" value="NAD(P)-binding Rossmann-like Domain"/>
    <property type="match status" value="1"/>
</dbReference>